<reference evidence="1 2" key="1">
    <citation type="journal article" date="2013" name="Genome Announc.">
        <title>Complete Genome Sequence of the Carbazole Degrader Pseudomonas resinovorans Strain CA10 (NBRC 106553).</title>
        <authorList>
            <person name="Shintani M."/>
            <person name="Hosoyama A."/>
            <person name="Ohji S."/>
            <person name="Tsuchikane K."/>
            <person name="Takarada H."/>
            <person name="Yamazoe A."/>
            <person name="Fujita N."/>
            <person name="Nojiri H."/>
        </authorList>
    </citation>
    <scope>NUCLEOTIDE SEQUENCE [LARGE SCALE GENOMIC DNA]</scope>
    <source>
        <strain evidence="1 2">NBRC 106553</strain>
    </source>
</reference>
<dbReference type="OrthoDB" id="6076461at2"/>
<organism evidence="1 2">
    <name type="scientific">Metapseudomonas resinovorans NBRC 106553</name>
    <dbReference type="NCBI Taxonomy" id="1245471"/>
    <lineage>
        <taxon>Bacteria</taxon>
        <taxon>Pseudomonadati</taxon>
        <taxon>Pseudomonadota</taxon>
        <taxon>Gammaproteobacteria</taxon>
        <taxon>Pseudomonadales</taxon>
        <taxon>Pseudomonadaceae</taxon>
        <taxon>Metapseudomonas</taxon>
    </lineage>
</organism>
<dbReference type="RefSeq" id="WP_016494711.1">
    <property type="nucleotide sequence ID" value="NC_021499.1"/>
</dbReference>
<proteinExistence type="predicted"/>
<dbReference type="STRING" id="1245471.PCA10_48510"/>
<dbReference type="PATRIC" id="fig|1245471.3.peg.4913"/>
<dbReference type="eggNOG" id="ENOG50311JN">
    <property type="taxonomic scope" value="Bacteria"/>
</dbReference>
<name>S6AW99_METRE</name>
<accession>S6AW99</accession>
<dbReference type="HOGENOM" id="CLU_1365284_0_0_6"/>
<sequence>MSPESALTAEARWAELEHLTDLDWELDAITNRQEAIDFLLHFENRLCVYSGYVEKLYSRYSFVVPEEEHGSITILPDEMAWYDTFHEIPADAVLPTGIHILPGEVLGATGLYLKIPGEHRLSPSAELPFQDGLKLLIQRYQARGEQFLPVLVKGDLREYEARMPSLHLHRIDPARLGRHSRLEVANIRGAIADHLIGLYRQR</sequence>
<evidence type="ECO:0000313" key="2">
    <source>
        <dbReference type="Proteomes" id="UP000015503"/>
    </source>
</evidence>
<keyword evidence="2" id="KW-1185">Reference proteome</keyword>
<evidence type="ECO:0000313" key="1">
    <source>
        <dbReference type="EMBL" id="BAN50583.1"/>
    </source>
</evidence>
<dbReference type="EMBL" id="AP013068">
    <property type="protein sequence ID" value="BAN50583.1"/>
    <property type="molecule type" value="Genomic_DNA"/>
</dbReference>
<gene>
    <name evidence="1" type="ORF">PCA10_48510</name>
</gene>
<dbReference type="Proteomes" id="UP000015503">
    <property type="component" value="Chromosome"/>
</dbReference>
<dbReference type="KEGG" id="pre:PCA10_48510"/>
<protein>
    <submittedName>
        <fullName evidence="1">Uncharacterized protein</fullName>
    </submittedName>
</protein>
<dbReference type="AlphaFoldDB" id="S6AW99"/>